<evidence type="ECO:0000256" key="5">
    <source>
        <dbReference type="PIRSR" id="PIRSR016020-1"/>
    </source>
</evidence>
<comment type="similarity">
    <text evidence="2 4">Belongs to the glucose-6-phosphate 1-epimerase family.</text>
</comment>
<dbReference type="Proteomes" id="UP000502287">
    <property type="component" value="Chromosome"/>
</dbReference>
<dbReference type="CDD" id="cd09020">
    <property type="entry name" value="D-hex-6-P-epi_like"/>
    <property type="match status" value="1"/>
</dbReference>
<dbReference type="InterPro" id="IPR011013">
    <property type="entry name" value="Gal_mutarotase_sf_dom"/>
</dbReference>
<keyword evidence="3 4" id="KW-0413">Isomerase</keyword>
<evidence type="ECO:0000256" key="4">
    <source>
        <dbReference type="PIRNR" id="PIRNR016020"/>
    </source>
</evidence>
<dbReference type="PANTHER" id="PTHR11122">
    <property type="entry name" value="APOSPORY-ASSOCIATED PROTEIN C-RELATED"/>
    <property type="match status" value="1"/>
</dbReference>
<dbReference type="SUPFAM" id="SSF74650">
    <property type="entry name" value="Galactose mutarotase-like"/>
    <property type="match status" value="1"/>
</dbReference>
<dbReference type="InterPro" id="IPR025532">
    <property type="entry name" value="G6P_1-epimerase"/>
</dbReference>
<dbReference type="EC" id="5.1.3.15" evidence="4"/>
<dbReference type="InterPro" id="IPR014718">
    <property type="entry name" value="GH-type_carb-bd"/>
</dbReference>
<comment type="catalytic activity">
    <reaction evidence="1">
        <text>alpha-D-glucose 6-phosphate = beta-D-glucose 6-phosphate</text>
        <dbReference type="Rhea" id="RHEA:16249"/>
        <dbReference type="ChEBI" id="CHEBI:58225"/>
        <dbReference type="ChEBI" id="CHEBI:58247"/>
        <dbReference type="EC" id="5.1.3.15"/>
    </reaction>
</comment>
<evidence type="ECO:0000256" key="3">
    <source>
        <dbReference type="ARBA" id="ARBA00023235"/>
    </source>
</evidence>
<dbReference type="PIRSF" id="PIRSF016020">
    <property type="entry name" value="PHexose_mutarotase"/>
    <property type="match status" value="1"/>
</dbReference>
<dbReference type="AlphaFoldDB" id="A0AAE6X5H0"/>
<dbReference type="GO" id="GO:0047938">
    <property type="term" value="F:glucose-6-phosphate 1-epimerase activity"/>
    <property type="evidence" value="ECO:0007669"/>
    <property type="project" value="UniProtKB-UniRule"/>
</dbReference>
<evidence type="ECO:0000313" key="8">
    <source>
        <dbReference type="Proteomes" id="UP000276901"/>
    </source>
</evidence>
<dbReference type="PANTHER" id="PTHR11122:SF13">
    <property type="entry name" value="GLUCOSE-6-PHOSPHATE 1-EPIMERASE"/>
    <property type="match status" value="1"/>
</dbReference>
<name>A0AAE6X5H0_9PAST</name>
<dbReference type="EMBL" id="RKQT01000005">
    <property type="protein sequence ID" value="RPE91199.1"/>
    <property type="molecule type" value="Genomic_DNA"/>
</dbReference>
<evidence type="ECO:0000256" key="1">
    <source>
        <dbReference type="ARBA" id="ARBA00001096"/>
    </source>
</evidence>
<evidence type="ECO:0000313" key="7">
    <source>
        <dbReference type="EMBL" id="RPE91199.1"/>
    </source>
</evidence>
<evidence type="ECO:0000256" key="2">
    <source>
        <dbReference type="ARBA" id="ARBA00005866"/>
    </source>
</evidence>
<reference evidence="6 9" key="1">
    <citation type="submission" date="2016-03" db="EMBL/GenBank/DDBJ databases">
        <authorList>
            <person name="Hansen M.J."/>
            <person name="Bojesen A.M."/>
            <person name="Planet P."/>
        </authorList>
    </citation>
    <scope>NUCLEOTIDE SEQUENCE [LARGE SCALE GENOMIC DNA]</scope>
    <source>
        <strain evidence="6 9">HPA 21</strain>
    </source>
</reference>
<feature type="active site" evidence="5">
    <location>
        <position position="241"/>
    </location>
</feature>
<dbReference type="KEGG" id="fcl:A4G17_04285"/>
<gene>
    <name evidence="6" type="ORF">A4G17_04285</name>
    <name evidence="7" type="ORF">EDC49_1918</name>
</gene>
<dbReference type="Proteomes" id="UP000276901">
    <property type="component" value="Unassembled WGS sequence"/>
</dbReference>
<evidence type="ECO:0000313" key="6">
    <source>
        <dbReference type="EMBL" id="QIM64708.1"/>
    </source>
</evidence>
<sequence length="264" mass="29314">MKPIPTLPAGLSLIKHNQLDILYIQHTSFHAKVALQGAQLLSWQPTPCSQDVIWLSDVEPFETGVAIRGGVPICYPWFGGVKQPAHGTARNRLWTLTKVDVLADRVLLELALEDEALMQMELGSECRLTFTHLAAKPAQVALHSYFKVADIAQIELHNLPNESFNSVEQTMQAVTSPRKFANLVDEIYTANGLPTVIIDPIAKRQINVEHQNASEVVVWNPWHKAMSGMNEAGHKTMVCVETARIHRLLNQGETVTAKFSVEAL</sequence>
<dbReference type="GO" id="GO:0005975">
    <property type="term" value="P:carbohydrate metabolic process"/>
    <property type="evidence" value="ECO:0007669"/>
    <property type="project" value="InterPro"/>
</dbReference>
<keyword evidence="8" id="KW-1185">Reference proteome</keyword>
<dbReference type="Pfam" id="PF01263">
    <property type="entry name" value="Aldose_epim"/>
    <property type="match status" value="1"/>
</dbReference>
<reference evidence="7 8" key="2">
    <citation type="submission" date="2018-11" db="EMBL/GenBank/DDBJ databases">
        <title>Genomic Encyclopedia of Type Strains, Phase IV (KMG-IV): sequencing the most valuable type-strain genomes for metagenomic binning, comparative biology and taxonomic classification.</title>
        <authorList>
            <person name="Goeker M."/>
        </authorList>
    </citation>
    <scope>NUCLEOTIDE SEQUENCE [LARGE SCALE GENOMIC DNA]</scope>
    <source>
        <strain evidence="7 8">DSM 25797</strain>
    </source>
</reference>
<dbReference type="InterPro" id="IPR008183">
    <property type="entry name" value="Aldose_1/G6P_1-epimerase"/>
</dbReference>
<dbReference type="Gene3D" id="2.70.98.10">
    <property type="match status" value="1"/>
</dbReference>
<feature type="active site" evidence="5">
    <location>
        <position position="143"/>
    </location>
</feature>
<dbReference type="GO" id="GO:0030246">
    <property type="term" value="F:carbohydrate binding"/>
    <property type="evidence" value="ECO:0007669"/>
    <property type="project" value="UniProtKB-UniRule"/>
</dbReference>
<dbReference type="RefSeq" id="WP_123957507.1">
    <property type="nucleotide sequence ID" value="NZ_CP015029.1"/>
</dbReference>
<dbReference type="EMBL" id="CP015029">
    <property type="protein sequence ID" value="QIM64708.1"/>
    <property type="molecule type" value="Genomic_DNA"/>
</dbReference>
<proteinExistence type="inferred from homology"/>
<organism evidence="6 9">
    <name type="scientific">Frederiksenia canicola</name>
    <dbReference type="NCBI Taxonomy" id="123824"/>
    <lineage>
        <taxon>Bacteria</taxon>
        <taxon>Pseudomonadati</taxon>
        <taxon>Pseudomonadota</taxon>
        <taxon>Gammaproteobacteria</taxon>
        <taxon>Pasteurellales</taxon>
        <taxon>Pasteurellaceae</taxon>
        <taxon>Frederiksenia</taxon>
    </lineage>
</organism>
<protein>
    <recommendedName>
        <fullName evidence="4">Putative glucose-6-phosphate 1-epimerase</fullName>
        <ecNumber evidence="4">5.1.3.15</ecNumber>
    </recommendedName>
</protein>
<accession>A0AAE6X5H0</accession>
<evidence type="ECO:0000313" key="9">
    <source>
        <dbReference type="Proteomes" id="UP000502287"/>
    </source>
</evidence>